<evidence type="ECO:0008006" key="4">
    <source>
        <dbReference type="Google" id="ProtNLM"/>
    </source>
</evidence>
<dbReference type="Proteomes" id="UP000013963">
    <property type="component" value="Chromosome"/>
</dbReference>
<sequence length="65" mass="7465">MTTQTLIITIAVIFFLIPFVVWTIVRFRDKVLQRFAPWHRLALIISSAVGFTVFTVLIIVALTVF</sequence>
<feature type="transmembrane region" description="Helical" evidence="1">
    <location>
        <begin position="41"/>
        <end position="64"/>
    </location>
</feature>
<reference evidence="2 3" key="1">
    <citation type="journal article" date="2013" name="Genome Biol. Evol.">
        <title>Complete genomes of two dipteran-associated spiroplasmas provided insights into the origin, dynamics, and impacts of viral invasion in spiroplasma.</title>
        <authorList>
            <person name="Ku C."/>
            <person name="Lo W.S."/>
            <person name="Chen L.L."/>
            <person name="Kuo C.H."/>
        </authorList>
    </citation>
    <scope>NUCLEOTIDE SEQUENCE [LARGE SCALE GENOMIC DNA]</scope>
    <source>
        <strain evidence="2">EA-1</strain>
    </source>
</reference>
<dbReference type="HOGENOM" id="CLU_2847628_0_0_14"/>
<keyword evidence="3" id="KW-1185">Reference proteome</keyword>
<evidence type="ECO:0000256" key="1">
    <source>
        <dbReference type="SAM" id="Phobius"/>
    </source>
</evidence>
<dbReference type="KEGG" id="ssyr:SSYRP_v1c00970"/>
<evidence type="ECO:0000313" key="2">
    <source>
        <dbReference type="EMBL" id="AGM25693.1"/>
    </source>
</evidence>
<evidence type="ECO:0000313" key="3">
    <source>
        <dbReference type="Proteomes" id="UP000013963"/>
    </source>
</evidence>
<protein>
    <recommendedName>
        <fullName evidence="4">Transmembrane protein</fullName>
    </recommendedName>
</protein>
<name>R4U563_9MOLU</name>
<keyword evidence="1" id="KW-1133">Transmembrane helix</keyword>
<dbReference type="STRING" id="1276229.SSYRP_v1c00970"/>
<keyword evidence="1" id="KW-0472">Membrane</keyword>
<feature type="transmembrane region" description="Helical" evidence="1">
    <location>
        <begin position="6"/>
        <end position="25"/>
    </location>
</feature>
<gene>
    <name evidence="2" type="ORF">SSYRP_v1c00970</name>
</gene>
<accession>R4U563</accession>
<dbReference type="RefSeq" id="WP_016340354.1">
    <property type="nucleotide sequence ID" value="NC_021284.1"/>
</dbReference>
<dbReference type="PATRIC" id="fig|1276229.3.peg.97"/>
<dbReference type="OrthoDB" id="390212at2"/>
<organism evidence="2 3">
    <name type="scientific">Spiroplasma syrphidicola EA-1</name>
    <dbReference type="NCBI Taxonomy" id="1276229"/>
    <lineage>
        <taxon>Bacteria</taxon>
        <taxon>Bacillati</taxon>
        <taxon>Mycoplasmatota</taxon>
        <taxon>Mollicutes</taxon>
        <taxon>Entomoplasmatales</taxon>
        <taxon>Spiroplasmataceae</taxon>
        <taxon>Spiroplasma</taxon>
    </lineage>
</organism>
<keyword evidence="1" id="KW-0812">Transmembrane</keyword>
<proteinExistence type="predicted"/>
<dbReference type="AlphaFoldDB" id="R4U563"/>
<dbReference type="EMBL" id="CP005078">
    <property type="protein sequence ID" value="AGM25693.1"/>
    <property type="molecule type" value="Genomic_DNA"/>
</dbReference>